<feature type="compositionally biased region" description="Basic residues" evidence="1">
    <location>
        <begin position="171"/>
        <end position="184"/>
    </location>
</feature>
<feature type="compositionally biased region" description="Basic residues" evidence="1">
    <location>
        <begin position="246"/>
        <end position="256"/>
    </location>
</feature>
<feature type="compositionally biased region" description="Basic and acidic residues" evidence="1">
    <location>
        <begin position="155"/>
        <end position="170"/>
    </location>
</feature>
<gene>
    <name evidence="2" type="ORF">SCHPADRAFT_884876</name>
</gene>
<evidence type="ECO:0000256" key="1">
    <source>
        <dbReference type="SAM" id="MobiDB-lite"/>
    </source>
</evidence>
<feature type="compositionally biased region" description="Low complexity" evidence="1">
    <location>
        <begin position="217"/>
        <end position="227"/>
    </location>
</feature>
<name>A0A0H2S743_9AGAM</name>
<dbReference type="EMBL" id="KQ085883">
    <property type="protein sequence ID" value="KLO20125.1"/>
    <property type="molecule type" value="Genomic_DNA"/>
</dbReference>
<sequence length="467" mass="53312">MSKPSLSTVVSGLVRASVGTSISSSITDEDLDKAVADLILKEAKQKAERYLKDGVQAYLPDSEPDANLPRANKRFLKSIIRSTDEHNKAVLRAQAEVAQEAREERMEQERKERRARASEADAERLRRLMGGASRRRDDHNNWVSSRRHRRRSRSRSVERSTGENERNDRSRRSRKGHRSRSKSPRRSDDKGESSSSKRRNRDNDSRDHERRHRKRAASPSSRAPRSSSRSKKRSKHRDEDQDSAHSHRGGRSRSHSSSRSSKKESVNDKPATPASNAETPQLPEDTAGTKDFLDRRREPSYQPEAGPSRPRRKEPASPTLSEEEDIERMRPRRRPRTEKVLSEAGRSSPGAMASKMDKYFESSYDPRLDIEPMTVPTVPSTGLIDGTEFERWEAMLDVIRQRREDKLEKKRLERQGLLPEKTSSKKVVIKGEMASSSAWNGEGASMMDIQYSKKGSVREWDMGKEGF</sequence>
<evidence type="ECO:0000313" key="2">
    <source>
        <dbReference type="EMBL" id="KLO20125.1"/>
    </source>
</evidence>
<feature type="compositionally biased region" description="Basic and acidic residues" evidence="1">
    <location>
        <begin position="99"/>
        <end position="126"/>
    </location>
</feature>
<feature type="compositionally biased region" description="Basic and acidic residues" evidence="1">
    <location>
        <begin position="236"/>
        <end position="245"/>
    </location>
</feature>
<feature type="compositionally biased region" description="Basic and acidic residues" evidence="1">
    <location>
        <begin position="287"/>
        <end position="299"/>
    </location>
</feature>
<organism evidence="2 3">
    <name type="scientific">Schizopora paradoxa</name>
    <dbReference type="NCBI Taxonomy" id="27342"/>
    <lineage>
        <taxon>Eukaryota</taxon>
        <taxon>Fungi</taxon>
        <taxon>Dikarya</taxon>
        <taxon>Basidiomycota</taxon>
        <taxon>Agaricomycotina</taxon>
        <taxon>Agaricomycetes</taxon>
        <taxon>Hymenochaetales</taxon>
        <taxon>Schizoporaceae</taxon>
        <taxon>Schizopora</taxon>
    </lineage>
</organism>
<accession>A0A0H2S743</accession>
<dbReference type="AlphaFoldDB" id="A0A0H2S743"/>
<proteinExistence type="predicted"/>
<reference evidence="2 3" key="1">
    <citation type="submission" date="2015-04" db="EMBL/GenBank/DDBJ databases">
        <title>Complete genome sequence of Schizopora paradoxa KUC8140, a cosmopolitan wood degrader in East Asia.</title>
        <authorList>
            <consortium name="DOE Joint Genome Institute"/>
            <person name="Min B."/>
            <person name="Park H."/>
            <person name="Jang Y."/>
            <person name="Kim J.-J."/>
            <person name="Kim K.H."/>
            <person name="Pangilinan J."/>
            <person name="Lipzen A."/>
            <person name="Riley R."/>
            <person name="Grigoriev I.V."/>
            <person name="Spatafora J.W."/>
            <person name="Choi I.-G."/>
        </authorList>
    </citation>
    <scope>NUCLEOTIDE SEQUENCE [LARGE SCALE GENOMIC DNA]</scope>
    <source>
        <strain evidence="2 3">KUC8140</strain>
    </source>
</reference>
<keyword evidence="3" id="KW-1185">Reference proteome</keyword>
<dbReference type="PANTHER" id="PTHR40132">
    <property type="entry name" value="PRE-MRNA-SPLICING FACTOR 38B"/>
    <property type="match status" value="1"/>
</dbReference>
<dbReference type="PANTHER" id="PTHR40132:SF1">
    <property type="entry name" value="PRE-MRNA-SPLICING FACTOR 38B"/>
    <property type="match status" value="1"/>
</dbReference>
<dbReference type="OrthoDB" id="2431475at2759"/>
<dbReference type="STRING" id="27342.A0A0H2S743"/>
<feature type="compositionally biased region" description="Basic residues" evidence="1">
    <location>
        <begin position="145"/>
        <end position="154"/>
    </location>
</feature>
<feature type="region of interest" description="Disordered" evidence="1">
    <location>
        <begin position="97"/>
        <end position="357"/>
    </location>
</feature>
<dbReference type="Proteomes" id="UP000053477">
    <property type="component" value="Unassembled WGS sequence"/>
</dbReference>
<dbReference type="InParanoid" id="A0A0H2S743"/>
<protein>
    <submittedName>
        <fullName evidence="2">Uncharacterized protein</fullName>
    </submittedName>
</protein>
<evidence type="ECO:0000313" key="3">
    <source>
        <dbReference type="Proteomes" id="UP000053477"/>
    </source>
</evidence>